<dbReference type="Pfam" id="PF05725">
    <property type="entry name" value="FNIP"/>
    <property type="match status" value="2"/>
</dbReference>
<keyword evidence="1" id="KW-0677">Repeat</keyword>
<dbReference type="EMBL" id="JX975216">
    <property type="protein sequence ID" value="AFX92862.1"/>
    <property type="molecule type" value="Genomic_DNA"/>
</dbReference>
<sequence>MSITDVLNIDTIMCILDYLKDRDKLSFMKTCKEYYYLRDCVNYTDLYEYDIIEKLPFTNKFKRLVYRGEIPNKNISTSKFVKKYFAENLDNPIPNDITHLTFGYQFNQNVKNCIPNSVTHLTFGIYFNQDIKDCIPNSVTHLTFGLCFNQDIKNCIPNSVTHIHFGHKFNQNIKDCIPNSVIYLEFGTDFNQNIKDCIPNSVIYLEFGTDLIKI</sequence>
<reference evidence="2 3" key="1">
    <citation type="journal article" date="2014" name="Virus Genes">
        <title>Complete genome sequence of Courdo11 virus, a member of the family Mimiviridae.</title>
        <authorList>
            <person name="Yoosuf N."/>
            <person name="Pagnier I."/>
            <person name="Fournous G."/>
            <person name="Robert C."/>
            <person name="La Scola B."/>
            <person name="Raoult D."/>
            <person name="Colson P."/>
        </authorList>
    </citation>
    <scope>NUCLEOTIDE SEQUENCE [LARGE SCALE GENOMIC DNA]</scope>
</reference>
<dbReference type="PANTHER" id="PTHR32134">
    <property type="entry name" value="FNIP REPEAT-CONTAINING PROTEIN"/>
    <property type="match status" value="1"/>
</dbReference>
<proteinExistence type="predicted"/>
<evidence type="ECO:0000313" key="2">
    <source>
        <dbReference type="EMBL" id="AFX92862.1"/>
    </source>
</evidence>
<evidence type="ECO:0000313" key="3">
    <source>
        <dbReference type="Proteomes" id="UP000241137"/>
    </source>
</evidence>
<organism evidence="2 3">
    <name type="scientific">Megavirus courdo11</name>
    <dbReference type="NCBI Taxonomy" id="1128140"/>
    <lineage>
        <taxon>Viruses</taxon>
        <taxon>Varidnaviria</taxon>
        <taxon>Bamfordvirae</taxon>
        <taxon>Nucleocytoviricota</taxon>
        <taxon>Megaviricetes</taxon>
        <taxon>Imitervirales</taxon>
        <taxon>Mimiviridae</taxon>
        <taxon>Megamimivirinae</taxon>
        <taxon>Megavirus</taxon>
        <taxon>Megavirus chilense</taxon>
    </lineage>
</organism>
<dbReference type="InterPro" id="IPR008615">
    <property type="entry name" value="FNIP"/>
</dbReference>
<dbReference type="InterPro" id="IPR051251">
    <property type="entry name" value="STK_FNIP-Repeat"/>
</dbReference>
<accession>K7YFP9</accession>
<dbReference type="PANTHER" id="PTHR32134:SF92">
    <property type="entry name" value="FNIP REPEAT-CONTAINING PROTEIN"/>
    <property type="match status" value="1"/>
</dbReference>
<name>K7YFP9_9VIRU</name>
<dbReference type="Proteomes" id="UP000241137">
    <property type="component" value="Segment"/>
</dbReference>
<evidence type="ECO:0000256" key="1">
    <source>
        <dbReference type="ARBA" id="ARBA00022737"/>
    </source>
</evidence>
<protein>
    <submittedName>
        <fullName evidence="2">Putative F-box and FNIP repeat-containing protein</fullName>
    </submittedName>
</protein>
<gene>
    <name evidence="2" type="ORF">CE11_00836</name>
</gene>